<dbReference type="InterPro" id="IPR029058">
    <property type="entry name" value="AB_hydrolase_fold"/>
</dbReference>
<evidence type="ECO:0000313" key="2">
    <source>
        <dbReference type="EMBL" id="GII33854.1"/>
    </source>
</evidence>
<dbReference type="RefSeq" id="WP_203957671.1">
    <property type="nucleotide sequence ID" value="NZ_BOOO01000042.1"/>
</dbReference>
<dbReference type="InterPro" id="IPR000801">
    <property type="entry name" value="Esterase-like"/>
</dbReference>
<name>A0A8J3U0M8_9ACTN</name>
<dbReference type="Pfam" id="PF00756">
    <property type="entry name" value="Esterase"/>
    <property type="match status" value="1"/>
</dbReference>
<dbReference type="AlphaFoldDB" id="A0A8J3U0M8"/>
<gene>
    <name evidence="2" type="ORF">Pmi06nite_72960</name>
</gene>
<dbReference type="Gene3D" id="3.40.50.1820">
    <property type="entry name" value="alpha/beta hydrolase"/>
    <property type="match status" value="1"/>
</dbReference>
<evidence type="ECO:0008006" key="4">
    <source>
        <dbReference type="Google" id="ProtNLM"/>
    </source>
</evidence>
<organism evidence="2 3">
    <name type="scientific">Planotetraspora mira</name>
    <dbReference type="NCBI Taxonomy" id="58121"/>
    <lineage>
        <taxon>Bacteria</taxon>
        <taxon>Bacillati</taxon>
        <taxon>Actinomycetota</taxon>
        <taxon>Actinomycetes</taxon>
        <taxon>Streptosporangiales</taxon>
        <taxon>Streptosporangiaceae</taxon>
        <taxon>Planotetraspora</taxon>
    </lineage>
</organism>
<evidence type="ECO:0000313" key="3">
    <source>
        <dbReference type="Proteomes" id="UP000650628"/>
    </source>
</evidence>
<dbReference type="PANTHER" id="PTHR48098">
    <property type="entry name" value="ENTEROCHELIN ESTERASE-RELATED"/>
    <property type="match status" value="1"/>
</dbReference>
<dbReference type="InterPro" id="IPR050583">
    <property type="entry name" value="Mycobacterial_A85_antigen"/>
</dbReference>
<accession>A0A8J3U0M8</accession>
<feature type="region of interest" description="Disordered" evidence="1">
    <location>
        <begin position="259"/>
        <end position="286"/>
    </location>
</feature>
<proteinExistence type="predicted"/>
<dbReference type="SUPFAM" id="SSF53474">
    <property type="entry name" value="alpha/beta-Hydrolases"/>
    <property type="match status" value="1"/>
</dbReference>
<dbReference type="EMBL" id="BOOO01000042">
    <property type="protein sequence ID" value="GII33854.1"/>
    <property type="molecule type" value="Genomic_DNA"/>
</dbReference>
<protein>
    <recommendedName>
        <fullName evidence="4">Esterase</fullName>
    </recommendedName>
</protein>
<evidence type="ECO:0000256" key="1">
    <source>
        <dbReference type="SAM" id="MobiDB-lite"/>
    </source>
</evidence>
<reference evidence="2 3" key="1">
    <citation type="submission" date="2021-01" db="EMBL/GenBank/DDBJ databases">
        <title>Whole genome shotgun sequence of Planotetraspora mira NBRC 15435.</title>
        <authorList>
            <person name="Komaki H."/>
            <person name="Tamura T."/>
        </authorList>
    </citation>
    <scope>NUCLEOTIDE SEQUENCE [LARGE SCALE GENOMIC DNA]</scope>
    <source>
        <strain evidence="2 3">NBRC 15435</strain>
    </source>
</reference>
<dbReference type="PANTHER" id="PTHR48098:SF6">
    <property type="entry name" value="FERRI-BACILLIBACTIN ESTERASE BESA"/>
    <property type="match status" value="1"/>
</dbReference>
<dbReference type="Proteomes" id="UP000650628">
    <property type="component" value="Unassembled WGS sequence"/>
</dbReference>
<comment type="caution">
    <text evidence="2">The sequence shown here is derived from an EMBL/GenBank/DDBJ whole genome shotgun (WGS) entry which is preliminary data.</text>
</comment>
<keyword evidence="3" id="KW-1185">Reference proteome</keyword>
<sequence length="286" mass="29889">MDDQADAGEGGPEPPPEPARAGPIAGGLVTETLAYDGGRQVTVYVPPDTPEVVVFAGDGQEISQWGGLLEAAGAPSTMIVGVHGLADETSRLHEYSPVFDAERFAAHEKFFVKDVRRWVRSRFGVALPIERTAVFGVSAGGELALALGLRHPGIYGAVFSGSPGAGYKPPAVMPGSIPRVYLVAGTLEPFFLDNANRWAAALRDAGADVVMGERVASHGAALWQEEFPLMVAWAFGPRSGSAQGQVEASVSEMKTGELITGRPKSDAGASCCAEVGHPSPPRTPDQ</sequence>
<feature type="region of interest" description="Disordered" evidence="1">
    <location>
        <begin position="1"/>
        <end position="24"/>
    </location>
</feature>